<dbReference type="VEuPathDB" id="TriTrypDB:C3747_200g52"/>
<dbReference type="VEuPathDB" id="TriTrypDB:C4B63_103g79"/>
<organism evidence="2 3">
    <name type="scientific">Trypanosoma cruzi</name>
    <dbReference type="NCBI Taxonomy" id="5693"/>
    <lineage>
        <taxon>Eukaryota</taxon>
        <taxon>Discoba</taxon>
        <taxon>Euglenozoa</taxon>
        <taxon>Kinetoplastea</taxon>
        <taxon>Metakinetoplastina</taxon>
        <taxon>Trypanosomatida</taxon>
        <taxon>Trypanosomatidae</taxon>
        <taxon>Trypanosoma</taxon>
        <taxon>Schizotrypanum</taxon>
    </lineage>
</organism>
<sequence length="177" mass="19946">MPLENEVYEQTFQNRLGWTQSGQYSIDEEDVYWCAYRHRFLCAVPGGAPGGAEKTPRRITRDWRGAWSRRPILRSWGVRCGLCRSFRRSRPDCRCTSTFARGLWRSTGEATGGGVRGGARHRRRAQTLQEKPGWRMAPDEGCRDTPASAPSSSPVACGCEQRRRVDGGQEAAADPRR</sequence>
<feature type="compositionally biased region" description="Low complexity" evidence="1">
    <location>
        <begin position="146"/>
        <end position="156"/>
    </location>
</feature>
<comment type="caution">
    <text evidence="2">The sequence shown here is derived from an EMBL/GenBank/DDBJ whole genome shotgun (WGS) entry which is preliminary data.</text>
</comment>
<accession>A0A2V2VZC8</accession>
<dbReference type="EMBL" id="PRFC01000200">
    <property type="protein sequence ID" value="PWV01207.1"/>
    <property type="molecule type" value="Genomic_DNA"/>
</dbReference>
<feature type="region of interest" description="Disordered" evidence="1">
    <location>
        <begin position="108"/>
        <end position="177"/>
    </location>
</feature>
<evidence type="ECO:0000256" key="1">
    <source>
        <dbReference type="SAM" id="MobiDB-lite"/>
    </source>
</evidence>
<protein>
    <submittedName>
        <fullName evidence="2">Putative syntaxin binding protein</fullName>
    </submittedName>
</protein>
<evidence type="ECO:0000313" key="2">
    <source>
        <dbReference type="EMBL" id="PWV01207.1"/>
    </source>
</evidence>
<feature type="compositionally biased region" description="Basic and acidic residues" evidence="1">
    <location>
        <begin position="160"/>
        <end position="177"/>
    </location>
</feature>
<gene>
    <name evidence="2" type="ORF">C3747_200g52</name>
</gene>
<proteinExistence type="predicted"/>
<evidence type="ECO:0000313" key="3">
    <source>
        <dbReference type="Proteomes" id="UP000246078"/>
    </source>
</evidence>
<name>A0A2V2VZC8_TRYCR</name>
<reference evidence="2 3" key="1">
    <citation type="journal article" date="2018" name="Microb. Genom.">
        <title>Expanding an expanded genome: long-read sequencing of Trypanosoma cruzi.</title>
        <authorList>
            <person name="Berna L."/>
            <person name="Rodriguez M."/>
            <person name="Chiribao M.L."/>
            <person name="Parodi-Talice A."/>
            <person name="Pita S."/>
            <person name="Rijo G."/>
            <person name="Alvarez-Valin F."/>
            <person name="Robello C."/>
        </authorList>
    </citation>
    <scope>NUCLEOTIDE SEQUENCE [LARGE SCALE GENOMIC DNA]</scope>
    <source>
        <strain evidence="2 3">TCC</strain>
    </source>
</reference>
<dbReference type="AlphaFoldDB" id="A0A2V2VZC8"/>
<dbReference type="Proteomes" id="UP000246078">
    <property type="component" value="Unassembled WGS sequence"/>
</dbReference>